<evidence type="ECO:0000256" key="1">
    <source>
        <dbReference type="SAM" id="MobiDB-lite"/>
    </source>
</evidence>
<name>A0A8T4ITW0_9ACTN</name>
<proteinExistence type="predicted"/>
<evidence type="ECO:0000313" key="3">
    <source>
        <dbReference type="Proteomes" id="UP000675554"/>
    </source>
</evidence>
<feature type="compositionally biased region" description="Basic residues" evidence="1">
    <location>
        <begin position="1"/>
        <end position="10"/>
    </location>
</feature>
<reference evidence="2" key="1">
    <citation type="submission" date="2021-04" db="EMBL/GenBank/DDBJ databases">
        <title>Sequencing of actinobacteria type strains.</title>
        <authorList>
            <person name="Nguyen G.-S."/>
            <person name="Wentzel A."/>
        </authorList>
    </citation>
    <scope>NUCLEOTIDE SEQUENCE</scope>
    <source>
        <strain evidence="2">DSM 42095</strain>
    </source>
</reference>
<dbReference type="Proteomes" id="UP000675554">
    <property type="component" value="Unassembled WGS sequence"/>
</dbReference>
<keyword evidence="3" id="KW-1185">Reference proteome</keyword>
<sequence>MGKNKNRNRQQQREDESRSAAEQVHEGMKRSTGGDSRAQSGTTDAPRKHQRRFGHN</sequence>
<feature type="compositionally biased region" description="Polar residues" evidence="1">
    <location>
        <begin position="33"/>
        <end position="43"/>
    </location>
</feature>
<protein>
    <submittedName>
        <fullName evidence="2">Uncharacterized protein</fullName>
    </submittedName>
</protein>
<dbReference type="EMBL" id="JAGSMN010000541">
    <property type="protein sequence ID" value="MBR7675841.1"/>
    <property type="molecule type" value="Genomic_DNA"/>
</dbReference>
<accession>A0A8T4ITW0</accession>
<gene>
    <name evidence="2" type="ORF">KDA82_23055</name>
</gene>
<feature type="region of interest" description="Disordered" evidence="1">
    <location>
        <begin position="1"/>
        <end position="56"/>
    </location>
</feature>
<comment type="caution">
    <text evidence="2">The sequence shown here is derived from an EMBL/GenBank/DDBJ whole genome shotgun (WGS) entry which is preliminary data.</text>
</comment>
<evidence type="ECO:0000313" key="2">
    <source>
        <dbReference type="EMBL" id="MBR7675841.1"/>
    </source>
</evidence>
<organism evidence="2 3">
    <name type="scientific">Streptomyces daliensis</name>
    <dbReference type="NCBI Taxonomy" id="299421"/>
    <lineage>
        <taxon>Bacteria</taxon>
        <taxon>Bacillati</taxon>
        <taxon>Actinomycetota</taxon>
        <taxon>Actinomycetes</taxon>
        <taxon>Kitasatosporales</taxon>
        <taxon>Streptomycetaceae</taxon>
        <taxon>Streptomyces</taxon>
    </lineage>
</organism>
<feature type="compositionally biased region" description="Basic and acidic residues" evidence="1">
    <location>
        <begin position="11"/>
        <end position="29"/>
    </location>
</feature>
<dbReference type="AlphaFoldDB" id="A0A8T4ITW0"/>